<dbReference type="SMART" id="SM00320">
    <property type="entry name" value="WD40"/>
    <property type="match status" value="4"/>
</dbReference>
<keyword evidence="2" id="KW-0677">Repeat</keyword>
<dbReference type="SUPFAM" id="SSF50978">
    <property type="entry name" value="WD40 repeat-like"/>
    <property type="match status" value="1"/>
</dbReference>
<dbReference type="EMBL" id="HE600940">
    <property type="protein sequence ID" value="CAP31664.2"/>
    <property type="molecule type" value="Genomic_DNA"/>
</dbReference>
<dbReference type="InterPro" id="IPR024977">
    <property type="entry name" value="Apc4-like_WD40_dom"/>
</dbReference>
<evidence type="ECO:0000259" key="5">
    <source>
        <dbReference type="Pfam" id="PF12894"/>
    </source>
</evidence>
<keyword evidence="7" id="KW-1185">Reference proteome</keyword>
<evidence type="ECO:0000313" key="7">
    <source>
        <dbReference type="Proteomes" id="UP000008549"/>
    </source>
</evidence>
<dbReference type="Pfam" id="PF00400">
    <property type="entry name" value="WD40"/>
    <property type="match status" value="1"/>
</dbReference>
<dbReference type="eggNOG" id="KOG4155">
    <property type="taxonomic scope" value="Eukaryota"/>
</dbReference>
<dbReference type="GeneID" id="8582213"/>
<dbReference type="Pfam" id="PF12894">
    <property type="entry name" value="ANAPC4_WD40"/>
    <property type="match status" value="1"/>
</dbReference>
<gene>
    <name evidence="6 8" type="ORF">CBG12728</name>
    <name evidence="6" type="ORF">CBG_12728</name>
</gene>
<keyword evidence="1 3" id="KW-0853">WD repeat</keyword>
<dbReference type="InterPro" id="IPR001680">
    <property type="entry name" value="WD40_rpt"/>
</dbReference>
<proteinExistence type="predicted"/>
<dbReference type="WormBase" id="CBG12728">
    <property type="protein sequence ID" value="CBP17575"/>
    <property type="gene ID" value="WBGene00033634"/>
</dbReference>
<feature type="repeat" description="WD" evidence="3">
    <location>
        <begin position="266"/>
        <end position="309"/>
    </location>
</feature>
<dbReference type="CTD" id="8582213"/>
<dbReference type="Proteomes" id="UP000008549">
    <property type="component" value="Unassembled WGS sequence"/>
</dbReference>
<feature type="compositionally biased region" description="Polar residues" evidence="4">
    <location>
        <begin position="377"/>
        <end position="402"/>
    </location>
</feature>
<dbReference type="OMA" id="HKYEVHS"/>
<accession>A8XGF8</accession>
<dbReference type="InParanoid" id="A8XGF8"/>
<feature type="compositionally biased region" description="Polar residues" evidence="4">
    <location>
        <begin position="441"/>
        <end position="463"/>
    </location>
</feature>
<reference evidence="6 7" key="1">
    <citation type="journal article" date="2003" name="PLoS Biol.">
        <title>The genome sequence of Caenorhabditis briggsae: a platform for comparative genomics.</title>
        <authorList>
            <person name="Stein L.D."/>
            <person name="Bao Z."/>
            <person name="Blasiar D."/>
            <person name="Blumenthal T."/>
            <person name="Brent M.R."/>
            <person name="Chen N."/>
            <person name="Chinwalla A."/>
            <person name="Clarke L."/>
            <person name="Clee C."/>
            <person name="Coghlan A."/>
            <person name="Coulson A."/>
            <person name="D'Eustachio P."/>
            <person name="Fitch D.H."/>
            <person name="Fulton L.A."/>
            <person name="Fulton R.E."/>
            <person name="Griffiths-Jones S."/>
            <person name="Harris T.W."/>
            <person name="Hillier L.W."/>
            <person name="Kamath R."/>
            <person name="Kuwabara P.E."/>
            <person name="Mardis E.R."/>
            <person name="Marra M.A."/>
            <person name="Miner T.L."/>
            <person name="Minx P."/>
            <person name="Mullikin J.C."/>
            <person name="Plumb R.W."/>
            <person name="Rogers J."/>
            <person name="Schein J.E."/>
            <person name="Sohrmann M."/>
            <person name="Spieth J."/>
            <person name="Stajich J.E."/>
            <person name="Wei C."/>
            <person name="Willey D."/>
            <person name="Wilson R.K."/>
            <person name="Durbin R."/>
            <person name="Waterston R.H."/>
        </authorList>
    </citation>
    <scope>NUCLEOTIDE SEQUENCE [LARGE SCALE GENOMIC DNA]</scope>
    <source>
        <strain evidence="6 7">AF16</strain>
    </source>
</reference>
<feature type="domain" description="Anaphase-promoting complex subunit 4-like WD40" evidence="5">
    <location>
        <begin position="177"/>
        <end position="226"/>
    </location>
</feature>
<organism evidence="6 7">
    <name type="scientific">Caenorhabditis briggsae</name>
    <dbReference type="NCBI Taxonomy" id="6238"/>
    <lineage>
        <taxon>Eukaryota</taxon>
        <taxon>Metazoa</taxon>
        <taxon>Ecdysozoa</taxon>
        <taxon>Nematoda</taxon>
        <taxon>Chromadorea</taxon>
        <taxon>Rhabditida</taxon>
        <taxon>Rhabditina</taxon>
        <taxon>Rhabditomorpha</taxon>
        <taxon>Rhabditoidea</taxon>
        <taxon>Rhabditidae</taxon>
        <taxon>Peloderinae</taxon>
        <taxon>Caenorhabditis</taxon>
    </lineage>
</organism>
<evidence type="ECO:0000256" key="4">
    <source>
        <dbReference type="SAM" id="MobiDB-lite"/>
    </source>
</evidence>
<dbReference type="HOGENOM" id="CLU_627368_0_0_1"/>
<feature type="region of interest" description="Disordered" evidence="4">
    <location>
        <begin position="376"/>
        <end position="463"/>
    </location>
</feature>
<dbReference type="InterPro" id="IPR051510">
    <property type="entry name" value="SKI8"/>
</dbReference>
<sequence>MDDSMNDEDIPKARMVGKYEKAHNRSLVGVWSFRFGGQIGVISVSHENSKLWILCENRAEDSIFLDEKMILTTSQTAIQSADVSVDGQCKCLKNRKYKKVRCFSDVVMVGLNSTVYEVELINSVKTMAVDFDYLEATFCAVQPKKTGYITAAYSGFLKEIRNCSKELVRQEAFPGVRQISCLKFSRDGKYLAVGQLDGGIEMLHSEDLKSYHKYEVHSMRIRKIEFLPGDERFLSGCEDRLIKLHSMSDFAHEADPTRSTKAVRVYSAHDAPVTGLTIDEKSGGTRFASASSSSQIFIWHIELTTPIMSIVNDHTSAIGAMSFSPTSRHLLSGGDEGMLQIFYIPGVGEESPQHMVFYPTVEQAKAETEHLEDPYYQQENEPPSDYSQSAAESQQYYTQQGEEASDYQPEDSSTAQYQEYNPYAEPRTPPQEEEDIGDYVYNTTVPVEQNGASPQSNEYNPEV</sequence>
<evidence type="ECO:0000313" key="6">
    <source>
        <dbReference type="EMBL" id="CAP31664.2"/>
    </source>
</evidence>
<dbReference type="STRING" id="6238.A8XGF8"/>
<dbReference type="RefSeq" id="XP_045094956.1">
    <property type="nucleotide sequence ID" value="XM_045240964.1"/>
</dbReference>
<evidence type="ECO:0000256" key="3">
    <source>
        <dbReference type="PROSITE-ProRule" id="PRU00221"/>
    </source>
</evidence>
<dbReference type="InterPro" id="IPR015943">
    <property type="entry name" value="WD40/YVTN_repeat-like_dom_sf"/>
</dbReference>
<dbReference type="KEGG" id="cbr:CBG_12728"/>
<dbReference type="FunCoup" id="A8XGF8">
    <property type="interactions" value="20"/>
</dbReference>
<dbReference type="InterPro" id="IPR036322">
    <property type="entry name" value="WD40_repeat_dom_sf"/>
</dbReference>
<dbReference type="PROSITE" id="PS50082">
    <property type="entry name" value="WD_REPEATS_2"/>
    <property type="match status" value="2"/>
</dbReference>
<evidence type="ECO:0000313" key="8">
    <source>
        <dbReference type="WormBase" id="CBG12728"/>
    </source>
</evidence>
<dbReference type="AlphaFoldDB" id="A8XGF8"/>
<protein>
    <submittedName>
        <fullName evidence="6">Protein CBG12728</fullName>
    </submittedName>
</protein>
<dbReference type="PANTHER" id="PTHR44090:SF1">
    <property type="entry name" value="SUPERKILLER COMPLEX PROTEIN 8"/>
    <property type="match status" value="1"/>
</dbReference>
<evidence type="ECO:0000256" key="2">
    <source>
        <dbReference type="ARBA" id="ARBA00022737"/>
    </source>
</evidence>
<feature type="compositionally biased region" description="Polar residues" evidence="4">
    <location>
        <begin position="410"/>
        <end position="419"/>
    </location>
</feature>
<dbReference type="GO" id="GO:0016593">
    <property type="term" value="C:Cdc73/Paf1 complex"/>
    <property type="evidence" value="ECO:0000318"/>
    <property type="project" value="GO_Central"/>
</dbReference>
<feature type="repeat" description="WD" evidence="3">
    <location>
        <begin position="311"/>
        <end position="342"/>
    </location>
</feature>
<evidence type="ECO:0000256" key="1">
    <source>
        <dbReference type="ARBA" id="ARBA00022574"/>
    </source>
</evidence>
<dbReference type="PANTHER" id="PTHR44090">
    <property type="entry name" value="WD REPEAT-CONTAINING PROTEIN 61"/>
    <property type="match status" value="1"/>
</dbReference>
<reference evidence="6 7" key="2">
    <citation type="journal article" date="2011" name="PLoS Genet.">
        <title>Caenorhabditis briggsae recombinant inbred line genotypes reveal inter-strain incompatibility and the evolution of recombination.</title>
        <authorList>
            <person name="Ross J.A."/>
            <person name="Koboldt D.C."/>
            <person name="Staisch J.E."/>
            <person name="Chamberlin H.M."/>
            <person name="Gupta B.P."/>
            <person name="Miller R.D."/>
            <person name="Baird S.E."/>
            <person name="Haag E.S."/>
        </authorList>
    </citation>
    <scope>NUCLEOTIDE SEQUENCE [LARGE SCALE GENOMIC DNA]</scope>
    <source>
        <strain evidence="6 7">AF16</strain>
    </source>
</reference>
<name>A8XGF8_CAEBR</name>
<dbReference type="Gene3D" id="2.130.10.10">
    <property type="entry name" value="YVTN repeat-like/Quinoprotein amine dehydrogenase"/>
    <property type="match status" value="1"/>
</dbReference>